<protein>
    <submittedName>
        <fullName evidence="2">Uncharacterized protein</fullName>
    </submittedName>
</protein>
<name>A0A4Q7YYD8_9BACT</name>
<dbReference type="Proteomes" id="UP000292958">
    <property type="component" value="Unassembled WGS sequence"/>
</dbReference>
<gene>
    <name evidence="2" type="ORF">BDD14_4593</name>
</gene>
<feature type="transmembrane region" description="Helical" evidence="1">
    <location>
        <begin position="65"/>
        <end position="84"/>
    </location>
</feature>
<feature type="transmembrane region" description="Helical" evidence="1">
    <location>
        <begin position="30"/>
        <end position="53"/>
    </location>
</feature>
<comment type="caution">
    <text evidence="2">The sequence shown here is derived from an EMBL/GenBank/DDBJ whole genome shotgun (WGS) entry which is preliminary data.</text>
</comment>
<dbReference type="AlphaFoldDB" id="A0A4Q7YYD8"/>
<evidence type="ECO:0000256" key="1">
    <source>
        <dbReference type="SAM" id="Phobius"/>
    </source>
</evidence>
<dbReference type="OrthoDB" id="129916at2"/>
<keyword evidence="1" id="KW-0812">Transmembrane</keyword>
<proteinExistence type="predicted"/>
<evidence type="ECO:0000313" key="3">
    <source>
        <dbReference type="Proteomes" id="UP000292958"/>
    </source>
</evidence>
<organism evidence="2 3">
    <name type="scientific">Edaphobacter modestus</name>
    <dbReference type="NCBI Taxonomy" id="388466"/>
    <lineage>
        <taxon>Bacteria</taxon>
        <taxon>Pseudomonadati</taxon>
        <taxon>Acidobacteriota</taxon>
        <taxon>Terriglobia</taxon>
        <taxon>Terriglobales</taxon>
        <taxon>Acidobacteriaceae</taxon>
        <taxon>Edaphobacter</taxon>
    </lineage>
</organism>
<dbReference type="RefSeq" id="WP_130421213.1">
    <property type="nucleotide sequence ID" value="NZ_SHKW01000001.1"/>
</dbReference>
<keyword evidence="1" id="KW-1133">Transmembrane helix</keyword>
<accession>A0A4Q7YYD8</accession>
<dbReference type="EMBL" id="SHKW01000001">
    <property type="protein sequence ID" value="RZU42992.1"/>
    <property type="molecule type" value="Genomic_DNA"/>
</dbReference>
<sequence>MKARSCCAETRHSSFYVRGRSVPVKRSAQWGAPALVLMLLPKCPMCVAAYMAMLTGIGMSFETAARLRGTVMVLCAGAMILLAARSMHRLIAAR</sequence>
<evidence type="ECO:0000313" key="2">
    <source>
        <dbReference type="EMBL" id="RZU42992.1"/>
    </source>
</evidence>
<reference evidence="2 3" key="1">
    <citation type="submission" date="2019-02" db="EMBL/GenBank/DDBJ databases">
        <title>Genomic Encyclopedia of Archaeal and Bacterial Type Strains, Phase II (KMG-II): from individual species to whole genera.</title>
        <authorList>
            <person name="Goeker M."/>
        </authorList>
    </citation>
    <scope>NUCLEOTIDE SEQUENCE [LARGE SCALE GENOMIC DNA]</scope>
    <source>
        <strain evidence="2 3">DSM 18101</strain>
    </source>
</reference>
<keyword evidence="1" id="KW-0472">Membrane</keyword>
<keyword evidence="3" id="KW-1185">Reference proteome</keyword>